<evidence type="ECO:0000256" key="1">
    <source>
        <dbReference type="ARBA" id="ARBA00022574"/>
    </source>
</evidence>
<evidence type="ECO:0000256" key="3">
    <source>
        <dbReference type="PROSITE-ProRule" id="PRU00221"/>
    </source>
</evidence>
<dbReference type="PANTHER" id="PTHR19854">
    <property type="entry name" value="TRANSDUCIN BETA-LIKE 3"/>
    <property type="match status" value="1"/>
</dbReference>
<dbReference type="EMBL" id="JARQZJ010000065">
    <property type="protein sequence ID" value="KAK9880688.1"/>
    <property type="molecule type" value="Genomic_DNA"/>
</dbReference>
<dbReference type="PROSITE" id="PS50082">
    <property type="entry name" value="WD_REPEATS_2"/>
    <property type="match status" value="1"/>
</dbReference>
<dbReference type="InterPro" id="IPR015943">
    <property type="entry name" value="WD40/YVTN_repeat-like_dom_sf"/>
</dbReference>
<reference evidence="4 5" key="1">
    <citation type="submission" date="2023-03" db="EMBL/GenBank/DDBJ databases">
        <title>Genome insight into feeding habits of ladybird beetles.</title>
        <authorList>
            <person name="Li H.-S."/>
            <person name="Huang Y.-H."/>
            <person name="Pang H."/>
        </authorList>
    </citation>
    <scope>NUCLEOTIDE SEQUENCE [LARGE SCALE GENOMIC DNA]</scope>
    <source>
        <strain evidence="4">SYSU_2023b</strain>
        <tissue evidence="4">Whole body</tissue>
    </source>
</reference>
<evidence type="ECO:0008006" key="6">
    <source>
        <dbReference type="Google" id="ProtNLM"/>
    </source>
</evidence>
<dbReference type="SMART" id="SM00320">
    <property type="entry name" value="WD40"/>
    <property type="match status" value="3"/>
</dbReference>
<organism evidence="4 5">
    <name type="scientific">Henosepilachna vigintioctopunctata</name>
    <dbReference type="NCBI Taxonomy" id="420089"/>
    <lineage>
        <taxon>Eukaryota</taxon>
        <taxon>Metazoa</taxon>
        <taxon>Ecdysozoa</taxon>
        <taxon>Arthropoda</taxon>
        <taxon>Hexapoda</taxon>
        <taxon>Insecta</taxon>
        <taxon>Pterygota</taxon>
        <taxon>Neoptera</taxon>
        <taxon>Endopterygota</taxon>
        <taxon>Coleoptera</taxon>
        <taxon>Polyphaga</taxon>
        <taxon>Cucujiformia</taxon>
        <taxon>Coccinelloidea</taxon>
        <taxon>Coccinellidae</taxon>
        <taxon>Epilachninae</taxon>
        <taxon>Epilachnini</taxon>
        <taxon>Henosepilachna</taxon>
    </lineage>
</organism>
<sequence length="253" mass="28669">MGHSIQALHASHDYLITQEKSGIVKLWSLQESHYQMTNSIETYGGFCKSLVVKPNLIVPQEKSLDIVHLRNMEKTRTLYTEVDSLGCIMCITQVVINNKDYILGAYESGDIFLWSLEAAKLVSRSKLDEYPTTITFDSSKGTGIAASVKDFLQIFDINANTLEITLGNRITIPNQGVNIVKIREDSRIFVVGCWDNCIRYFNWKNFRCLAVLNEHTEPITDIKFSPYPVKQWDSNIMAAGSQDGVISLWNLYS</sequence>
<dbReference type="InterPro" id="IPR036322">
    <property type="entry name" value="WD40_repeat_dom_sf"/>
</dbReference>
<dbReference type="Pfam" id="PF00400">
    <property type="entry name" value="WD40"/>
    <property type="match status" value="1"/>
</dbReference>
<dbReference type="PANTHER" id="PTHR19854:SF1">
    <property type="entry name" value="GUANINE NUCLEOTIDE-BINDING PROTEIN SUBUNIT BETA-LIKE PROTEIN 1"/>
    <property type="match status" value="1"/>
</dbReference>
<dbReference type="SUPFAM" id="SSF50978">
    <property type="entry name" value="WD40 repeat-like"/>
    <property type="match status" value="1"/>
</dbReference>
<evidence type="ECO:0000256" key="2">
    <source>
        <dbReference type="ARBA" id="ARBA00022737"/>
    </source>
</evidence>
<dbReference type="AlphaFoldDB" id="A0AAW1UDF9"/>
<protein>
    <recommendedName>
        <fullName evidence="6">Guanine nucleotide-binding protein subunit beta-like protein 1</fullName>
    </recommendedName>
</protein>
<evidence type="ECO:0000313" key="5">
    <source>
        <dbReference type="Proteomes" id="UP001431783"/>
    </source>
</evidence>
<dbReference type="PROSITE" id="PS00678">
    <property type="entry name" value="WD_REPEATS_1"/>
    <property type="match status" value="1"/>
</dbReference>
<gene>
    <name evidence="4" type="ORF">WA026_011924</name>
</gene>
<keyword evidence="5" id="KW-1185">Reference proteome</keyword>
<dbReference type="InterPro" id="IPR019775">
    <property type="entry name" value="WD40_repeat_CS"/>
</dbReference>
<feature type="repeat" description="WD" evidence="3">
    <location>
        <begin position="212"/>
        <end position="253"/>
    </location>
</feature>
<keyword evidence="1 3" id="KW-0853">WD repeat</keyword>
<proteinExistence type="predicted"/>
<dbReference type="Proteomes" id="UP001431783">
    <property type="component" value="Unassembled WGS sequence"/>
</dbReference>
<evidence type="ECO:0000313" key="4">
    <source>
        <dbReference type="EMBL" id="KAK9880688.1"/>
    </source>
</evidence>
<dbReference type="Gene3D" id="2.130.10.10">
    <property type="entry name" value="YVTN repeat-like/Quinoprotein amine dehydrogenase"/>
    <property type="match status" value="2"/>
</dbReference>
<keyword evidence="2" id="KW-0677">Repeat</keyword>
<name>A0AAW1UDF9_9CUCU</name>
<accession>A0AAW1UDF9</accession>
<dbReference type="PROSITE" id="PS50294">
    <property type="entry name" value="WD_REPEATS_REGION"/>
    <property type="match status" value="1"/>
</dbReference>
<comment type="caution">
    <text evidence="4">The sequence shown here is derived from an EMBL/GenBank/DDBJ whole genome shotgun (WGS) entry which is preliminary data.</text>
</comment>
<dbReference type="InterPro" id="IPR001680">
    <property type="entry name" value="WD40_rpt"/>
</dbReference>